<name>A0ABW1P6G6_9PSEU</name>
<dbReference type="EMBL" id="JBHSQO010000013">
    <property type="protein sequence ID" value="MFC6090678.1"/>
    <property type="molecule type" value="Genomic_DNA"/>
</dbReference>
<evidence type="ECO:0000313" key="1">
    <source>
        <dbReference type="EMBL" id="MFC6090678.1"/>
    </source>
</evidence>
<evidence type="ECO:0000313" key="2">
    <source>
        <dbReference type="Proteomes" id="UP001596220"/>
    </source>
</evidence>
<sequence length="132" mass="13842">MPAEVRELFEEARAVAGVSRRAGAALARATVERLIRILDPDAPEKAKLDQRIERIKDRLTPQTAQLLDVLRVTDNGALHVDDEPGELGVTALGDEEGPALLELLLETAASDGGAGCSTGSAAARRACAAYPG</sequence>
<gene>
    <name evidence="1" type="ORF">ACFP3R_15460</name>
</gene>
<organism evidence="1 2">
    <name type="scientific">Saccharothrix lopnurensis</name>
    <dbReference type="NCBI Taxonomy" id="1670621"/>
    <lineage>
        <taxon>Bacteria</taxon>
        <taxon>Bacillati</taxon>
        <taxon>Actinomycetota</taxon>
        <taxon>Actinomycetes</taxon>
        <taxon>Pseudonocardiales</taxon>
        <taxon>Pseudonocardiaceae</taxon>
        <taxon>Saccharothrix</taxon>
    </lineage>
</organism>
<accession>A0ABW1P6G6</accession>
<proteinExistence type="predicted"/>
<dbReference type="Proteomes" id="UP001596220">
    <property type="component" value="Unassembled WGS sequence"/>
</dbReference>
<evidence type="ECO:0008006" key="3">
    <source>
        <dbReference type="Google" id="ProtNLM"/>
    </source>
</evidence>
<keyword evidence="2" id="KW-1185">Reference proteome</keyword>
<protein>
    <recommendedName>
        <fullName evidence="3">DUF4145 domain-containing protein</fullName>
    </recommendedName>
</protein>
<dbReference type="RefSeq" id="WP_380636794.1">
    <property type="nucleotide sequence ID" value="NZ_JBHSQO010000013.1"/>
</dbReference>
<reference evidence="2" key="1">
    <citation type="journal article" date="2019" name="Int. J. Syst. Evol. Microbiol.">
        <title>The Global Catalogue of Microorganisms (GCM) 10K type strain sequencing project: providing services to taxonomists for standard genome sequencing and annotation.</title>
        <authorList>
            <consortium name="The Broad Institute Genomics Platform"/>
            <consortium name="The Broad Institute Genome Sequencing Center for Infectious Disease"/>
            <person name="Wu L."/>
            <person name="Ma J."/>
        </authorList>
    </citation>
    <scope>NUCLEOTIDE SEQUENCE [LARGE SCALE GENOMIC DNA]</scope>
    <source>
        <strain evidence="2">CGMCC 4.7246</strain>
    </source>
</reference>
<comment type="caution">
    <text evidence="1">The sequence shown here is derived from an EMBL/GenBank/DDBJ whole genome shotgun (WGS) entry which is preliminary data.</text>
</comment>